<gene>
    <name evidence="1" type="ORF">BWK62_00710</name>
</gene>
<dbReference type="EMBL" id="MTCY01000001">
    <property type="protein sequence ID" value="OWP79785.1"/>
    <property type="molecule type" value="Genomic_DNA"/>
</dbReference>
<evidence type="ECO:0008006" key="3">
    <source>
        <dbReference type="Google" id="ProtNLM"/>
    </source>
</evidence>
<proteinExistence type="predicted"/>
<dbReference type="InterPro" id="IPR021365">
    <property type="entry name" value="DUF2891"/>
</dbReference>
<comment type="caution">
    <text evidence="1">The sequence shown here is derived from an EMBL/GenBank/DDBJ whole genome shotgun (WGS) entry which is preliminary data.</text>
</comment>
<organism evidence="1 2">
    <name type="scientific">Flavobacterium columnare</name>
    <dbReference type="NCBI Taxonomy" id="996"/>
    <lineage>
        <taxon>Bacteria</taxon>
        <taxon>Pseudomonadati</taxon>
        <taxon>Bacteroidota</taxon>
        <taxon>Flavobacteriia</taxon>
        <taxon>Flavobacteriales</taxon>
        <taxon>Flavobacteriaceae</taxon>
        <taxon>Flavobacterium</taxon>
    </lineage>
</organism>
<sequence>MKKISILFLYLINFSIHTQEKLTSDLALKLSKMPLHCINTEFPNKTNHFSDSEKDAVLLPKQLHPSFYGCLDWHSSVHGHWMLIKLLKDFPAIENKEEIIKVLNNSFQKDKIQIESEYFGKYTASKSFERTYGWAWLLKLDLELSTWNNDLGKKWHQELQPLTQKVVALWKEYLPKQTYPNRTGVHPNTAFGLCFAYDWANHNKEDEFLHLIIKKSNDFYLNNIKIPSYLEPDGSDFFSPSLQAADLMTRILPVKEYETWLKKYLTKEGIERLCQTPTVSDRNDYQIVHLDGLSFSRAWNMKKIAHKLSNNNQLKSRFNTTANQFIDKSLKVIFEGGYGGEHWLASFAIYALSTE</sequence>
<dbReference type="Pfam" id="PF11199">
    <property type="entry name" value="DUF2891"/>
    <property type="match status" value="1"/>
</dbReference>
<evidence type="ECO:0000313" key="2">
    <source>
        <dbReference type="Proteomes" id="UP000198034"/>
    </source>
</evidence>
<dbReference type="AlphaFoldDB" id="A0A246GEG7"/>
<reference evidence="1 2" key="1">
    <citation type="journal article" date="2017" name="Infect. Genet. Evol.">
        <title>Comparative genome analysis of fish pathogen Flavobacterium columnare reveals extensive sequence diversity within the species.</title>
        <authorList>
            <person name="Kayansamruaj P."/>
            <person name="Dong H.T."/>
            <person name="Hirono I."/>
            <person name="Kondo H."/>
            <person name="Senapin S."/>
            <person name="Rodkhum C."/>
        </authorList>
    </citation>
    <scope>NUCLEOTIDE SEQUENCE [LARGE SCALE GENOMIC DNA]</scope>
    <source>
        <strain evidence="1 2">1214</strain>
    </source>
</reference>
<dbReference type="Proteomes" id="UP000198034">
    <property type="component" value="Unassembled WGS sequence"/>
</dbReference>
<evidence type="ECO:0000313" key="1">
    <source>
        <dbReference type="EMBL" id="OWP79785.1"/>
    </source>
</evidence>
<name>A0A246GEG7_9FLAO</name>
<protein>
    <recommendedName>
        <fullName evidence="3">DUF2891 domain-containing protein</fullName>
    </recommendedName>
</protein>
<accession>A0A246GEG7</accession>